<dbReference type="EMBL" id="CP046565">
    <property type="protein sequence ID" value="QJD30915.1"/>
    <property type="molecule type" value="Genomic_DNA"/>
</dbReference>
<proteinExistence type="predicted"/>
<keyword evidence="1" id="KW-1133">Transmembrane helix</keyword>
<evidence type="ECO:0000256" key="1">
    <source>
        <dbReference type="SAM" id="Phobius"/>
    </source>
</evidence>
<protein>
    <recommendedName>
        <fullName evidence="4">Lipoprotein</fullName>
    </recommendedName>
</protein>
<dbReference type="KEGG" id="metu:GNH96_13720"/>
<accession>A0A858QB20</accession>
<keyword evidence="1" id="KW-0472">Membrane</keyword>
<name>A0A858QB20_9GAMM</name>
<dbReference type="InterPro" id="IPR025731">
    <property type="entry name" value="YecR-like"/>
</dbReference>
<sequence>MRPSGCPFVVRRRATSHRRVSSGQSGHLEVSMCKWAVVWTVALLLGIAGCAVRKDWFATGGSRADGTVQLSYTWRRFEQPVVDGAQGVALATSRCAAWGYSGA</sequence>
<organism evidence="2 3">
    <name type="scientific">Methylococcus geothermalis</name>
    <dbReference type="NCBI Taxonomy" id="2681310"/>
    <lineage>
        <taxon>Bacteria</taxon>
        <taxon>Pseudomonadati</taxon>
        <taxon>Pseudomonadota</taxon>
        <taxon>Gammaproteobacteria</taxon>
        <taxon>Methylococcales</taxon>
        <taxon>Methylococcaceae</taxon>
        <taxon>Methylococcus</taxon>
    </lineage>
</organism>
<evidence type="ECO:0000313" key="3">
    <source>
        <dbReference type="Proteomes" id="UP000503004"/>
    </source>
</evidence>
<dbReference type="Proteomes" id="UP000503004">
    <property type="component" value="Chromosome"/>
</dbReference>
<gene>
    <name evidence="2" type="ORF">GNH96_13720</name>
</gene>
<reference evidence="3" key="1">
    <citation type="submission" date="2019-12" db="EMBL/GenBank/DDBJ databases">
        <authorList>
            <person name="Awala S.I."/>
            <person name="Rhee S.K."/>
        </authorList>
    </citation>
    <scope>NUCLEOTIDE SEQUENCE [LARGE SCALE GENOMIC DNA]</scope>
    <source>
        <strain evidence="3">IM1</strain>
    </source>
</reference>
<keyword evidence="3" id="KW-1185">Reference proteome</keyword>
<evidence type="ECO:0000313" key="2">
    <source>
        <dbReference type="EMBL" id="QJD30915.1"/>
    </source>
</evidence>
<feature type="transmembrane region" description="Helical" evidence="1">
    <location>
        <begin position="35"/>
        <end position="52"/>
    </location>
</feature>
<keyword evidence="1" id="KW-0812">Transmembrane</keyword>
<dbReference type="RefSeq" id="WP_407658830.1">
    <property type="nucleotide sequence ID" value="NZ_CP046565.1"/>
</dbReference>
<evidence type="ECO:0008006" key="4">
    <source>
        <dbReference type="Google" id="ProtNLM"/>
    </source>
</evidence>
<dbReference type="Pfam" id="PF13992">
    <property type="entry name" value="YecR"/>
    <property type="match status" value="1"/>
</dbReference>
<dbReference type="AlphaFoldDB" id="A0A858QB20"/>